<comment type="caution">
    <text evidence="3">The sequence shown here is derived from an EMBL/GenBank/DDBJ whole genome shotgun (WGS) entry which is preliminary data.</text>
</comment>
<gene>
    <name evidence="3" type="ORF">BTM25_37850</name>
</gene>
<dbReference type="Proteomes" id="UP000242367">
    <property type="component" value="Unassembled WGS sequence"/>
</dbReference>
<dbReference type="NCBIfam" id="NF041045">
    <property type="entry name" value="RsbA_anti_sig"/>
    <property type="match status" value="1"/>
</dbReference>
<dbReference type="AlphaFoldDB" id="A0A2P4UJA5"/>
<dbReference type="RefSeq" id="WP_103564183.1">
    <property type="nucleotide sequence ID" value="NZ_MTBP01000002.1"/>
</dbReference>
<accession>A0A2P4UJA5</accession>
<dbReference type="Pfam" id="PF13581">
    <property type="entry name" value="HATPase_c_2"/>
    <property type="match status" value="1"/>
</dbReference>
<dbReference type="EMBL" id="MTBP01000002">
    <property type="protein sequence ID" value="POM25142.1"/>
    <property type="molecule type" value="Genomic_DNA"/>
</dbReference>
<feature type="domain" description="MEDS" evidence="2">
    <location>
        <begin position="4"/>
        <end position="147"/>
    </location>
</feature>
<dbReference type="Gene3D" id="3.30.565.10">
    <property type="entry name" value="Histidine kinase-like ATPase, C-terminal domain"/>
    <property type="match status" value="1"/>
</dbReference>
<proteinExistence type="predicted"/>
<name>A0A2P4UJA5_9ACTN</name>
<dbReference type="InterPro" id="IPR003594">
    <property type="entry name" value="HATPase_dom"/>
</dbReference>
<keyword evidence="4" id="KW-1185">Reference proteome</keyword>
<evidence type="ECO:0000259" key="1">
    <source>
        <dbReference type="Pfam" id="PF13581"/>
    </source>
</evidence>
<dbReference type="Pfam" id="PF14417">
    <property type="entry name" value="MEDS"/>
    <property type="match status" value="1"/>
</dbReference>
<organism evidence="3 4">
    <name type="scientific">Actinomadura rubteroloni</name>
    <dbReference type="NCBI Taxonomy" id="1926885"/>
    <lineage>
        <taxon>Bacteria</taxon>
        <taxon>Bacillati</taxon>
        <taxon>Actinomycetota</taxon>
        <taxon>Actinomycetes</taxon>
        <taxon>Streptosporangiales</taxon>
        <taxon>Thermomonosporaceae</taxon>
        <taxon>Actinomadura</taxon>
    </lineage>
</organism>
<dbReference type="CDD" id="cd16936">
    <property type="entry name" value="HATPase_RsbW-like"/>
    <property type="match status" value="1"/>
</dbReference>
<dbReference type="InterPro" id="IPR047718">
    <property type="entry name" value="RsbA-like_anti_sig"/>
</dbReference>
<reference evidence="3 4" key="1">
    <citation type="journal article" date="2017" name="Chemistry">
        <title>Isolation, Biosynthesis and Chemical Modifications of Rubterolones A-F: Rare Tropolone Alkaloids from Actinomadura sp. 5-2.</title>
        <authorList>
            <person name="Guo H."/>
            <person name="Benndorf R."/>
            <person name="Leichnitz D."/>
            <person name="Klassen J.L."/>
            <person name="Vollmers J."/>
            <person name="Gorls H."/>
            <person name="Steinacker M."/>
            <person name="Weigel C."/>
            <person name="Dahse H.M."/>
            <person name="Kaster A.K."/>
            <person name="de Beer Z.W."/>
            <person name="Poulsen M."/>
            <person name="Beemelmanns C."/>
        </authorList>
    </citation>
    <scope>NUCLEOTIDE SEQUENCE [LARGE SCALE GENOMIC DNA]</scope>
    <source>
        <strain evidence="3 4">5-2</strain>
    </source>
</reference>
<dbReference type="InterPro" id="IPR036890">
    <property type="entry name" value="HATPase_C_sf"/>
</dbReference>
<protein>
    <recommendedName>
        <fullName evidence="5">Sensor histidine kinase</fullName>
    </recommendedName>
</protein>
<evidence type="ECO:0000313" key="4">
    <source>
        <dbReference type="Proteomes" id="UP000242367"/>
    </source>
</evidence>
<sequence length="305" mass="33726">MGLTHRALLYDERSDFLAATGAFLRQAVEVGGAAVAVVRPDNLGPLREEMAGYRDAIEFYDSAEFYRHPVRTLKAYLELVDRVSPLRVHAVAEPVWDGHDARQRLEWQRYESLINVVFAGSDASSLCPYDRSTLPGDVLDQVRLTHPVVVDGADESTSDAYLDPACYSAARDRNRRHDRPADAEYLPIESADLQPLRLFVATRANAHELTPAAAQNLVTAANEVAANALAHGAPPMGAWVWTSGDEIVCEIGDHGHWRPHPLTGFVPPKSALDTGFGLWSVRLLVDLVELRGGWDGTFVRLRVRR</sequence>
<evidence type="ECO:0000313" key="3">
    <source>
        <dbReference type="EMBL" id="POM25142.1"/>
    </source>
</evidence>
<dbReference type="InterPro" id="IPR025847">
    <property type="entry name" value="MEDS_domain"/>
</dbReference>
<feature type="domain" description="Histidine kinase/HSP90-like ATPase" evidence="1">
    <location>
        <begin position="189"/>
        <end position="302"/>
    </location>
</feature>
<evidence type="ECO:0000259" key="2">
    <source>
        <dbReference type="Pfam" id="PF14417"/>
    </source>
</evidence>
<evidence type="ECO:0008006" key="5">
    <source>
        <dbReference type="Google" id="ProtNLM"/>
    </source>
</evidence>